<dbReference type="EMBL" id="JAUYVU010000015">
    <property type="protein sequence ID" value="MDP2542777.1"/>
    <property type="molecule type" value="Genomic_DNA"/>
</dbReference>
<gene>
    <name evidence="2" type="ORF">CSC81_11630</name>
    <name evidence="1" type="ORF">Q8W23_14975</name>
</gene>
<proteinExistence type="predicted"/>
<dbReference type="Proteomes" id="UP000222163">
    <property type="component" value="Unassembled WGS sequence"/>
</dbReference>
<dbReference type="Proteomes" id="UP001242342">
    <property type="component" value="Unassembled WGS sequence"/>
</dbReference>
<evidence type="ECO:0000313" key="4">
    <source>
        <dbReference type="Proteomes" id="UP001242342"/>
    </source>
</evidence>
<dbReference type="AlphaFoldDB" id="A0A2G1BSP6"/>
<name>A0A2G1BSP6_9FLAO</name>
<reference evidence="1 4" key="3">
    <citation type="submission" date="2023-07" db="EMBL/GenBank/DDBJ databases">
        <title>Genome content predicts the carbon catabolic preferences of heterotrophic bacteria.</title>
        <authorList>
            <person name="Gralka M."/>
        </authorList>
    </citation>
    <scope>NUCLEOTIDE SEQUENCE [LARGE SCALE GENOMIC DNA]</scope>
    <source>
        <strain evidence="1 4">4G03</strain>
    </source>
</reference>
<evidence type="ECO:0000313" key="3">
    <source>
        <dbReference type="Proteomes" id="UP000222163"/>
    </source>
</evidence>
<protein>
    <submittedName>
        <fullName evidence="2">Uncharacterized protein</fullName>
    </submittedName>
</protein>
<dbReference type="RefSeq" id="WP_099215915.1">
    <property type="nucleotide sequence ID" value="NZ_JAUYVU010000015.1"/>
</dbReference>
<comment type="caution">
    <text evidence="2">The sequence shown here is derived from an EMBL/GenBank/DDBJ whole genome shotgun (WGS) entry which is preliminary data.</text>
</comment>
<organism evidence="2 3">
    <name type="scientific">Tenacibaculum discolor</name>
    <dbReference type="NCBI Taxonomy" id="361581"/>
    <lineage>
        <taxon>Bacteria</taxon>
        <taxon>Pseudomonadati</taxon>
        <taxon>Bacteroidota</taxon>
        <taxon>Flavobacteriia</taxon>
        <taxon>Flavobacteriales</taxon>
        <taxon>Flavobacteriaceae</taxon>
        <taxon>Tenacibaculum</taxon>
    </lineage>
</organism>
<keyword evidence="4" id="KW-1185">Reference proteome</keyword>
<evidence type="ECO:0000313" key="2">
    <source>
        <dbReference type="EMBL" id="PHN97057.1"/>
    </source>
</evidence>
<evidence type="ECO:0000313" key="1">
    <source>
        <dbReference type="EMBL" id="MDP2542777.1"/>
    </source>
</evidence>
<reference evidence="2 3" key="1">
    <citation type="journal article" date="2016" name="Nat. Commun.">
        <title>Microbial interactions lead to rapid micro-scale successions on model marine particles.</title>
        <authorList>
            <person name="Datta M.S."/>
            <person name="Sliwerska E."/>
            <person name="Gore J."/>
            <person name="Polz M.F."/>
            <person name="Cordero O.X."/>
        </authorList>
    </citation>
    <scope>NUCLEOTIDE SEQUENCE [LARGE SCALE GENOMIC DNA]</scope>
    <source>
        <strain evidence="2 3">4G03</strain>
    </source>
</reference>
<dbReference type="EMBL" id="PDUU01000009">
    <property type="protein sequence ID" value="PHN97057.1"/>
    <property type="molecule type" value="Genomic_DNA"/>
</dbReference>
<reference evidence="2" key="2">
    <citation type="submission" date="2017-10" db="EMBL/GenBank/DDBJ databases">
        <authorList>
            <person name="Enke T.N."/>
            <person name="Cordero O.X."/>
        </authorList>
    </citation>
    <scope>NUCLEOTIDE SEQUENCE</scope>
    <source>
        <strain evidence="2">4G03</strain>
    </source>
</reference>
<sequence>MSGPKVIRIVTPAERKLIKQRWLTRLKNKIEQVKAYAIKHNMFTEELQAALDETLEYYQNISKDNYKKIEREVSGQIEFLDKEKKNLVKKVVKIRTSKWESFKNLKSTYNELRFLLKNKNIDFQNFDIPSNINEIEVYRKKVDYLYNLLKEASFDSQTLTDEQKAIQERLSSGDSLLSVQKWRSNRPKVISRLKKLENALKEMYISEISQNKIQEFMDCCTELDEEDPNYDLLLDSLTIQVAEFSKNQLALREAKEELKTAIDQLGSLELNLNFIDKWTVLLNSDNLDDIKDTLEKAKYLYTEISEKIIVETRRKAIKKALQNAGYEVNDTMETAWVENGSLVVKKAKSSLYGVEFMSPKNLSRIQARVIADKNRSHERSPKLDKNQEEVWCDEFHDIKAILESQNLSIVIDKAEEAGLVKLKEVNLGDGYVKKEVKTKKRKKL</sequence>
<accession>A0A2G1BSP6</accession>